<reference evidence="3 4" key="1">
    <citation type="submission" date="2014-11" db="EMBL/GenBank/DDBJ databases">
        <title>Draft Genome Sequences of Paenibacillus polymyxa NRRL B-30509 and Paenibacillus terrae NRRL B-30644, Strains from a Poultry Environment that Produce Tridecaptin A and Paenicidins.</title>
        <authorList>
            <person name="van Belkum M.J."/>
            <person name="Lohans C.T."/>
            <person name="Vederas J.C."/>
        </authorList>
    </citation>
    <scope>NUCLEOTIDE SEQUENCE [LARGE SCALE GENOMIC DNA]</scope>
    <source>
        <strain evidence="3 4">NRRL B-30644</strain>
    </source>
</reference>
<evidence type="ECO:0000256" key="1">
    <source>
        <dbReference type="SAM" id="MobiDB-lite"/>
    </source>
</evidence>
<dbReference type="InterPro" id="IPR010090">
    <property type="entry name" value="Phage_tape_meas"/>
</dbReference>
<name>A0A0D7X3H6_9BACL</name>
<dbReference type="PATRIC" id="fig|159743.3.peg.1822"/>
<comment type="caution">
    <text evidence="3">The sequence shown here is derived from an EMBL/GenBank/DDBJ whole genome shotgun (WGS) entry which is preliminary data.</text>
</comment>
<dbReference type="Pfam" id="PF10145">
    <property type="entry name" value="PhageMin_Tail"/>
    <property type="match status" value="1"/>
</dbReference>
<accession>A0A0D7X3H6</accession>
<evidence type="ECO:0000259" key="2">
    <source>
        <dbReference type="Pfam" id="PF10145"/>
    </source>
</evidence>
<dbReference type="EMBL" id="JTHP01000012">
    <property type="protein sequence ID" value="KJD45980.1"/>
    <property type="molecule type" value="Genomic_DNA"/>
</dbReference>
<evidence type="ECO:0000313" key="3">
    <source>
        <dbReference type="EMBL" id="KJD45980.1"/>
    </source>
</evidence>
<proteinExistence type="predicted"/>
<protein>
    <recommendedName>
        <fullName evidence="2">Phage tail tape measure protein domain-containing protein</fullName>
    </recommendedName>
</protein>
<dbReference type="AlphaFoldDB" id="A0A0D7X3H6"/>
<organism evidence="3 4">
    <name type="scientific">Paenibacillus terrae</name>
    <dbReference type="NCBI Taxonomy" id="159743"/>
    <lineage>
        <taxon>Bacteria</taxon>
        <taxon>Bacillati</taxon>
        <taxon>Bacillota</taxon>
        <taxon>Bacilli</taxon>
        <taxon>Bacillales</taxon>
        <taxon>Paenibacillaceae</taxon>
        <taxon>Paenibacillus</taxon>
    </lineage>
</organism>
<evidence type="ECO:0000313" key="4">
    <source>
        <dbReference type="Proteomes" id="UP000032534"/>
    </source>
</evidence>
<dbReference type="Proteomes" id="UP000032534">
    <property type="component" value="Unassembled WGS sequence"/>
</dbReference>
<feature type="compositionally biased region" description="Polar residues" evidence="1">
    <location>
        <begin position="182"/>
        <end position="191"/>
    </location>
</feature>
<gene>
    <name evidence="3" type="ORF">QD47_08305</name>
</gene>
<feature type="region of interest" description="Disordered" evidence="1">
    <location>
        <begin position="179"/>
        <end position="198"/>
    </location>
</feature>
<keyword evidence="4" id="KW-1185">Reference proteome</keyword>
<sequence length="219" mass="23945">MLQIQASTGQTEAQMKGMKDIAKNLYNAKLGEDWNDLALVVGKAKNVLKQTGPELEKSARGAIVLRDTFENLDVDESIKTVDTMMKNFGVTSEQAYNLLAQGAQKGLDKSGELLDSANEYSAYFAKLGFSAEGMFDIFAAGLDAGAFNLDKVGIKPLPTINRGIKRGGCNANPNRRLFKGQSGATHRSWNNRPKRPRHSYGRVKRYADLLGKETGRTVG</sequence>
<feature type="domain" description="Phage tail tape measure protein" evidence="2">
    <location>
        <begin position="51"/>
        <end position="153"/>
    </location>
</feature>